<dbReference type="RefSeq" id="WP_096764863.1">
    <property type="nucleotide sequence ID" value="NZ_NXDM01000042.1"/>
</dbReference>
<dbReference type="Proteomes" id="UP000218807">
    <property type="component" value="Unassembled WGS sequence"/>
</dbReference>
<organism evidence="1 2">
    <name type="scientific">Rhizobium sophoriradicis</name>
    <dbReference type="NCBI Taxonomy" id="1535245"/>
    <lineage>
        <taxon>Bacteria</taxon>
        <taxon>Pseudomonadati</taxon>
        <taxon>Pseudomonadota</taxon>
        <taxon>Alphaproteobacteria</taxon>
        <taxon>Hyphomicrobiales</taxon>
        <taxon>Rhizobiaceae</taxon>
        <taxon>Rhizobium/Agrobacterium group</taxon>
        <taxon>Rhizobium</taxon>
    </lineage>
</organism>
<sequence>MYDIDQRCDKYLQWLDTAKRTREPITNQISATGRLTGQILGITGSPVSVLTMVSAAFGYTADTFSNIQSSLLIELDHSTVQSVVYGVQKRLRTEIASQSIGSKPQALLLLRTYLRSCMPFTIATEVNTQLSALGRGAQTPGELLNAEPAVFRPPATHNTKPGPTPPITGLEPYKAILDPEVITGKLVTPDRLRLALIALCVETGADTVNSKRTKTSIGWYKTLKDANAPASKKELLSYKNIAALSNDYKSCDGIVSKNWFEKTTYPNGFNSDQKLVDALNAATNLNLGPASKPEDFRAAIKAYRKDGSDELDPALLDKLKPPAS</sequence>
<dbReference type="AlphaFoldDB" id="A0A2A5KKB0"/>
<comment type="caution">
    <text evidence="1">The sequence shown here is derived from an EMBL/GenBank/DDBJ whole genome shotgun (WGS) entry which is preliminary data.</text>
</comment>
<reference evidence="1 2" key="1">
    <citation type="submission" date="2017-09" db="EMBL/GenBank/DDBJ databases">
        <title>Comparative genomics of rhizobia isolated from Phaseolus vulgaris in China.</title>
        <authorList>
            <person name="Tong W."/>
        </authorList>
    </citation>
    <scope>NUCLEOTIDE SEQUENCE [LARGE SCALE GENOMIC DNA]</scope>
    <source>
        <strain evidence="1 2">L101</strain>
    </source>
</reference>
<dbReference type="EMBL" id="NXDM01000042">
    <property type="protein sequence ID" value="PCK77504.1"/>
    <property type="molecule type" value="Genomic_DNA"/>
</dbReference>
<protein>
    <submittedName>
        <fullName evidence="1">Uncharacterized protein</fullName>
    </submittedName>
</protein>
<name>A0A2A5KKB0_9HYPH</name>
<keyword evidence="2" id="KW-1185">Reference proteome</keyword>
<proteinExistence type="predicted"/>
<gene>
    <name evidence="1" type="ORF">CPT34_29770</name>
</gene>
<evidence type="ECO:0000313" key="1">
    <source>
        <dbReference type="EMBL" id="PCK77504.1"/>
    </source>
</evidence>
<accession>A0A2A5KKB0</accession>
<evidence type="ECO:0000313" key="2">
    <source>
        <dbReference type="Proteomes" id="UP000218807"/>
    </source>
</evidence>